<sequence length="97" mass="10556">MKKINPDTRIIDLTVGQLLDAVEDRVRAVLANKPTKQEGERRYVYGLKGLAKLLGCSKTTASRIKTSGKIDKAITHIGALLIIDADLALELAGNKEK</sequence>
<accession>A0A2V1IWF2</accession>
<dbReference type="Proteomes" id="UP000244925">
    <property type="component" value="Unassembled WGS sequence"/>
</dbReference>
<evidence type="ECO:0000313" key="1">
    <source>
        <dbReference type="EMBL" id="PWB09296.1"/>
    </source>
</evidence>
<dbReference type="InterPro" id="IPR024363">
    <property type="entry name" value="DUF3853"/>
</dbReference>
<organism evidence="1 2">
    <name type="scientific">Paramuribaculum intestinale</name>
    <dbReference type="NCBI Taxonomy" id="2094151"/>
    <lineage>
        <taxon>Bacteria</taxon>
        <taxon>Pseudomonadati</taxon>
        <taxon>Bacteroidota</taxon>
        <taxon>Bacteroidia</taxon>
        <taxon>Bacteroidales</taxon>
        <taxon>Muribaculaceae</taxon>
        <taxon>Paramuribaculum</taxon>
    </lineage>
</organism>
<keyword evidence="2" id="KW-1185">Reference proteome</keyword>
<dbReference type="RefSeq" id="WP_107034918.1">
    <property type="nucleotide sequence ID" value="NZ_CP098825.1"/>
</dbReference>
<protein>
    <submittedName>
        <fullName evidence="1">DUF3853 domain-containing protein</fullName>
    </submittedName>
</protein>
<dbReference type="GeneID" id="93425414"/>
<comment type="caution">
    <text evidence="1">The sequence shown here is derived from an EMBL/GenBank/DDBJ whole genome shotgun (WGS) entry which is preliminary data.</text>
</comment>
<dbReference type="Pfam" id="PF12964">
    <property type="entry name" value="DUF3853"/>
    <property type="match status" value="1"/>
</dbReference>
<dbReference type="AlphaFoldDB" id="A0A2V1IWF2"/>
<dbReference type="EMBL" id="PUBV01000002">
    <property type="protein sequence ID" value="PWB09296.1"/>
    <property type="molecule type" value="Genomic_DNA"/>
</dbReference>
<reference evidence="2" key="1">
    <citation type="submission" date="2018-02" db="EMBL/GenBank/DDBJ databases">
        <authorList>
            <person name="Clavel T."/>
            <person name="Strowig T."/>
        </authorList>
    </citation>
    <scope>NUCLEOTIDE SEQUENCE [LARGE SCALE GENOMIC DNA]</scope>
    <source>
        <strain evidence="2">DSM 100764</strain>
    </source>
</reference>
<name>A0A2V1IWF2_9BACT</name>
<evidence type="ECO:0000313" key="2">
    <source>
        <dbReference type="Proteomes" id="UP000244925"/>
    </source>
</evidence>
<proteinExistence type="predicted"/>
<gene>
    <name evidence="1" type="ORF">C5O25_01210</name>
</gene>